<evidence type="ECO:0000256" key="6">
    <source>
        <dbReference type="ARBA" id="ARBA00023064"/>
    </source>
</evidence>
<dbReference type="InterPro" id="IPR042096">
    <property type="entry name" value="Dihydro-acid_dehy_C"/>
</dbReference>
<dbReference type="SUPFAM" id="SSF52016">
    <property type="entry name" value="LeuD/IlvD-like"/>
    <property type="match status" value="1"/>
</dbReference>
<sequence length="651" mass="68244">MQQEPTIPMSSTHPTVRDVTARIRERSLGLRSAYLARLAEIRNRDRGSDRMGCANVAHAVAGIPANDKFRVVTERAPNIGIVTAYNDMLSAHAPYQGYPDIIKHEARRLGATAQVAGGVPAMCDGVTQGTPGMELSLFSRDVIAMSTAVALTHDMFDSALMLGVCDKIVPGLLIGALHFGHLPTVFVPAGPMPSGLSNGAKSKVREQAAQGLVGRQGLLDAEMAAYHTQGTCTFYGTANSNQMLLEAMGLHVPGTAFIQPGDAMRETLTREAVRTVLGKAGEAASSAAPGRPGQASGALEGQRSPEVTSVGDWSCPPIGEMVDERCIVNAMAALLATGGSTNHLIHWVAVARAAGILIDWDDFSKLSDVVPLLTRVYPNGSADVNEFQAAGGPGLVIGELVEAGLMHADVLTVRQGGIREFANVPALAGNTNDAGAQRLQWTPAAALKNEAITRTVGSPFSATGGLKLLSGNLGRSVIKVSSVPDDRHVIEAPARVFDSQAALQKAFTAGELERDVVCVVRWQGPQANGMPELHKLTPPLSVLQGKGFRVALVTDGRMSGASGKIPAAIHVSPEAAAGGPLAKVRDGDLIRLDAVAGTLAVLLPEDEWDARETATLSEAQRIADGHGLGRELFAGMRRNALTAEEGACSWL</sequence>
<evidence type="ECO:0000256" key="2">
    <source>
        <dbReference type="ARBA" id="ARBA00022485"/>
    </source>
</evidence>
<evidence type="ECO:0000256" key="8">
    <source>
        <dbReference type="ARBA" id="ARBA00023277"/>
    </source>
</evidence>
<feature type="domain" description="Dihydroxy-acid/6-phosphogluconate dehydratase C-terminal" evidence="12">
    <location>
        <begin position="452"/>
        <end position="647"/>
    </location>
</feature>
<dbReference type="InterPro" id="IPR000581">
    <property type="entry name" value="ILV_EDD_N"/>
</dbReference>
<dbReference type="GO" id="GO:0004456">
    <property type="term" value="F:phosphogluconate dehydratase activity"/>
    <property type="evidence" value="ECO:0007669"/>
    <property type="project" value="UniProtKB-UniRule"/>
</dbReference>
<keyword evidence="7 9" id="KW-0456">Lyase</keyword>
<evidence type="ECO:0000256" key="7">
    <source>
        <dbReference type="ARBA" id="ARBA00023239"/>
    </source>
</evidence>
<gene>
    <name evidence="9 13" type="primary">edd</name>
    <name evidence="13" type="ORF">VVAX_04250</name>
</gene>
<dbReference type="PROSITE" id="PS00887">
    <property type="entry name" value="ILVD_EDD_2"/>
    <property type="match status" value="1"/>
</dbReference>
<dbReference type="Gene3D" id="3.50.30.80">
    <property type="entry name" value="IlvD/EDD C-terminal domain-like"/>
    <property type="match status" value="1"/>
</dbReference>
<keyword evidence="5 9" id="KW-0411">Iron-sulfur</keyword>
<evidence type="ECO:0000256" key="3">
    <source>
        <dbReference type="ARBA" id="ARBA00022723"/>
    </source>
</evidence>
<dbReference type="AlphaFoldDB" id="A0A679JMP5"/>
<feature type="region of interest" description="Disordered" evidence="10">
    <location>
        <begin position="281"/>
        <end position="313"/>
    </location>
</feature>
<dbReference type="PROSITE" id="PS00886">
    <property type="entry name" value="ILVD_EDD_1"/>
    <property type="match status" value="1"/>
</dbReference>
<dbReference type="PANTHER" id="PTHR43661:SF1">
    <property type="entry name" value="PHOSPHOGLUCONATE DEHYDRATASE"/>
    <property type="match status" value="1"/>
</dbReference>
<keyword evidence="4 9" id="KW-0408">Iron</keyword>
<comment type="similarity">
    <text evidence="1 9">Belongs to the IlvD/Edd family.</text>
</comment>
<comment type="function">
    <text evidence="9">Catalyzes the dehydration of 6-phospho-D-gluconate to 2-dehydro-3-deoxy-6-phospho-D-gluconate.</text>
</comment>
<dbReference type="Pfam" id="PF00920">
    <property type="entry name" value="ILVD_EDD_N"/>
    <property type="match status" value="1"/>
</dbReference>
<dbReference type="InterPro" id="IPR056740">
    <property type="entry name" value="ILV_EDD_C"/>
</dbReference>
<dbReference type="InterPro" id="IPR037237">
    <property type="entry name" value="IlvD/EDD_N"/>
</dbReference>
<evidence type="ECO:0000259" key="11">
    <source>
        <dbReference type="Pfam" id="PF00920"/>
    </source>
</evidence>
<comment type="pathway">
    <text evidence="9">Carbohydrate metabolism; Entner-Doudoroff pathway.</text>
</comment>
<keyword evidence="6 9" id="KW-0311">Gluconate utilization</keyword>
<dbReference type="SUPFAM" id="SSF143975">
    <property type="entry name" value="IlvD/EDD N-terminal domain-like"/>
    <property type="match status" value="1"/>
</dbReference>
<keyword evidence="2 9" id="KW-0004">4Fe-4S</keyword>
<dbReference type="GO" id="GO:0046872">
    <property type="term" value="F:metal ion binding"/>
    <property type="evidence" value="ECO:0007669"/>
    <property type="project" value="UniProtKB-KW"/>
</dbReference>
<protein>
    <recommendedName>
        <fullName evidence="9">Phosphogluconate dehydratase</fullName>
        <ecNumber evidence="9">4.2.1.12</ecNumber>
    </recommendedName>
</protein>
<dbReference type="GO" id="GO:0005829">
    <property type="term" value="C:cytosol"/>
    <property type="evidence" value="ECO:0007669"/>
    <property type="project" value="TreeGrafter"/>
</dbReference>
<evidence type="ECO:0000256" key="10">
    <source>
        <dbReference type="SAM" id="MobiDB-lite"/>
    </source>
</evidence>
<dbReference type="GO" id="GO:0051539">
    <property type="term" value="F:4 iron, 4 sulfur cluster binding"/>
    <property type="evidence" value="ECO:0007669"/>
    <property type="project" value="UniProtKB-UniRule"/>
</dbReference>
<dbReference type="FunFam" id="3.50.30.80:FF:000001">
    <property type="entry name" value="Dihydroxy-acid dehydratase"/>
    <property type="match status" value="1"/>
</dbReference>
<dbReference type="HAMAP" id="MF_02094">
    <property type="entry name" value="Edd"/>
    <property type="match status" value="1"/>
</dbReference>
<reference evidence="13" key="1">
    <citation type="submission" date="2019-12" db="EMBL/GenBank/DDBJ databases">
        <authorList>
            <person name="Cremers G."/>
        </authorList>
    </citation>
    <scope>NUCLEOTIDE SEQUENCE</scope>
    <source>
        <strain evidence="13">Vvax</strain>
    </source>
</reference>
<evidence type="ECO:0000256" key="4">
    <source>
        <dbReference type="ARBA" id="ARBA00023004"/>
    </source>
</evidence>
<dbReference type="EC" id="4.2.1.12" evidence="9"/>
<feature type="binding site" evidence="9">
    <location>
        <position position="232"/>
    </location>
    <ligand>
        <name>[4Fe-4S] cluster</name>
        <dbReference type="ChEBI" id="CHEBI:49883"/>
    </ligand>
</feature>
<dbReference type="UniPathway" id="UPA00226"/>
<feature type="binding site" evidence="9">
    <location>
        <position position="165"/>
    </location>
    <ligand>
        <name>[4Fe-4S] cluster</name>
        <dbReference type="ChEBI" id="CHEBI:49883"/>
    </ligand>
</feature>
<dbReference type="Pfam" id="PF24877">
    <property type="entry name" value="ILV_EDD_C"/>
    <property type="match status" value="1"/>
</dbReference>
<evidence type="ECO:0000259" key="12">
    <source>
        <dbReference type="Pfam" id="PF24877"/>
    </source>
</evidence>
<evidence type="ECO:0000313" key="13">
    <source>
        <dbReference type="EMBL" id="CAA2107471.1"/>
    </source>
</evidence>
<comment type="cofactor">
    <cofactor evidence="9">
        <name>[4Fe-4S] cluster</name>
        <dbReference type="ChEBI" id="CHEBI:49883"/>
    </cofactor>
    <text evidence="9">Binds 1 [4Fe-4S] cluster.</text>
</comment>
<evidence type="ECO:0000256" key="9">
    <source>
        <dbReference type="HAMAP-Rule" id="MF_02094"/>
    </source>
</evidence>
<feature type="domain" description="Dihydroxy-acid/6-phosphogluconate dehydratase N-terminal" evidence="11">
    <location>
        <begin position="77"/>
        <end position="419"/>
    </location>
</feature>
<keyword evidence="3 9" id="KW-0479">Metal-binding</keyword>
<dbReference type="GO" id="GO:0019521">
    <property type="term" value="P:D-gluconate metabolic process"/>
    <property type="evidence" value="ECO:0007669"/>
    <property type="project" value="UniProtKB-KW"/>
</dbReference>
<comment type="catalytic activity">
    <reaction evidence="9">
        <text>6-phospho-D-gluconate = 2-dehydro-3-deoxy-6-phospho-D-gluconate + H2O</text>
        <dbReference type="Rhea" id="RHEA:17277"/>
        <dbReference type="ChEBI" id="CHEBI:15377"/>
        <dbReference type="ChEBI" id="CHEBI:57569"/>
        <dbReference type="ChEBI" id="CHEBI:58759"/>
        <dbReference type="EC" id="4.2.1.12"/>
    </reaction>
</comment>
<proteinExistence type="inferred from homology"/>
<dbReference type="GO" id="GO:0009255">
    <property type="term" value="P:Entner-Doudoroff pathway through 6-phosphogluconate"/>
    <property type="evidence" value="ECO:0007669"/>
    <property type="project" value="UniProtKB-UniRule"/>
</dbReference>
<dbReference type="InterPro" id="IPR020558">
    <property type="entry name" value="DiOHA_6PGluconate_deHydtase_CS"/>
</dbReference>
<keyword evidence="8 9" id="KW-0119">Carbohydrate metabolism</keyword>
<name>A0A679JMP5_VARPD</name>
<organism evidence="13">
    <name type="scientific">Variovorax paradoxus</name>
    <dbReference type="NCBI Taxonomy" id="34073"/>
    <lineage>
        <taxon>Bacteria</taxon>
        <taxon>Pseudomonadati</taxon>
        <taxon>Pseudomonadota</taxon>
        <taxon>Betaproteobacteria</taxon>
        <taxon>Burkholderiales</taxon>
        <taxon>Comamonadaceae</taxon>
        <taxon>Variovorax</taxon>
    </lineage>
</organism>
<dbReference type="InterPro" id="IPR004786">
    <property type="entry name" value="6-phosphgluc_deHydtase"/>
</dbReference>
<dbReference type="PANTHER" id="PTHR43661">
    <property type="entry name" value="D-XYLONATE DEHYDRATASE"/>
    <property type="match status" value="1"/>
</dbReference>
<accession>A0A679JMP5</accession>
<evidence type="ECO:0000256" key="1">
    <source>
        <dbReference type="ARBA" id="ARBA00006486"/>
    </source>
</evidence>
<evidence type="ECO:0000256" key="5">
    <source>
        <dbReference type="ARBA" id="ARBA00023014"/>
    </source>
</evidence>
<dbReference type="EMBL" id="LR743507">
    <property type="protein sequence ID" value="CAA2107471.1"/>
    <property type="molecule type" value="Genomic_DNA"/>
</dbReference>